<organism evidence="2 3">
    <name type="scientific">Pseudomonas hefeiensis</name>
    <dbReference type="NCBI Taxonomy" id="2738125"/>
    <lineage>
        <taxon>Bacteria</taxon>
        <taxon>Pseudomonadati</taxon>
        <taxon>Pseudomonadota</taxon>
        <taxon>Gammaproteobacteria</taxon>
        <taxon>Pseudomonadales</taxon>
        <taxon>Pseudomonadaceae</taxon>
        <taxon>Pseudomonas</taxon>
    </lineage>
</organism>
<dbReference type="InterPro" id="IPR000477">
    <property type="entry name" value="RT_dom"/>
</dbReference>
<gene>
    <name evidence="2" type="ORF">PSH57_23725</name>
</gene>
<accession>A0ABY9G864</accession>
<dbReference type="SUPFAM" id="SSF56672">
    <property type="entry name" value="DNA/RNA polymerases"/>
    <property type="match status" value="1"/>
</dbReference>
<dbReference type="RefSeq" id="WP_305444759.1">
    <property type="nucleotide sequence ID" value="NZ_CP117449.1"/>
</dbReference>
<feature type="domain" description="Reverse transcriptase" evidence="1">
    <location>
        <begin position="1"/>
        <end position="239"/>
    </location>
</feature>
<dbReference type="Proteomes" id="UP001230339">
    <property type="component" value="Chromosome"/>
</dbReference>
<proteinExistence type="predicted"/>
<reference evidence="2 3" key="1">
    <citation type="submission" date="2023-02" db="EMBL/GenBank/DDBJ databases">
        <title>Evolution of Hrp T3SS in non-pathogenic Pseudomonas fluorescens.</title>
        <authorList>
            <person name="Liao K."/>
            <person name="Wei H."/>
            <person name="Gu Y."/>
        </authorList>
    </citation>
    <scope>NUCLEOTIDE SEQUENCE [LARGE SCALE GENOMIC DNA]</scope>
    <source>
        <strain evidence="2 3">FP205</strain>
    </source>
</reference>
<name>A0ABY9G864_9PSED</name>
<keyword evidence="2" id="KW-0548">Nucleotidyltransferase</keyword>
<dbReference type="CDD" id="cd01646">
    <property type="entry name" value="RT_Bac_retron_I"/>
    <property type="match status" value="1"/>
</dbReference>
<dbReference type="InterPro" id="IPR043502">
    <property type="entry name" value="DNA/RNA_pol_sf"/>
</dbReference>
<evidence type="ECO:0000259" key="1">
    <source>
        <dbReference type="PROSITE" id="PS50878"/>
    </source>
</evidence>
<keyword evidence="2" id="KW-0808">Transferase</keyword>
<dbReference type="Pfam" id="PF00078">
    <property type="entry name" value="RVT_1"/>
    <property type="match status" value="1"/>
</dbReference>
<evidence type="ECO:0000313" key="2">
    <source>
        <dbReference type="EMBL" id="WLH11826.1"/>
    </source>
</evidence>
<evidence type="ECO:0000313" key="3">
    <source>
        <dbReference type="Proteomes" id="UP001230339"/>
    </source>
</evidence>
<dbReference type="PROSITE" id="PS50878">
    <property type="entry name" value="RT_POL"/>
    <property type="match status" value="1"/>
</dbReference>
<dbReference type="EMBL" id="CP117449">
    <property type="protein sequence ID" value="WLH11826.1"/>
    <property type="molecule type" value="Genomic_DNA"/>
</dbReference>
<dbReference type="GO" id="GO:0003964">
    <property type="term" value="F:RNA-directed DNA polymerase activity"/>
    <property type="evidence" value="ECO:0007669"/>
    <property type="project" value="UniProtKB-KW"/>
</dbReference>
<sequence length="447" mass="50859">MTIAKPKGGFRIVHQLEPIDSVIYTALACEVTEAVEKARIPSEEHIACSYRLQISDGNFFGAGSGWADFTKKTEELANQYSTVLITDITDFYNQIYLHRLNNAIEIADSMLKPLGDDIETFLSTQNSKSSQGIPVGPAASIIMAEAVFIDIDRFLKDQGVHHTRYVDDIRIFSNSTRELSGVLESLTMYLYENHRLTVSSEKTFLMDSKEFVEKHLHNHYAEEKVQLLETLEIFNAYTNEMEQVEVEIDDEELILEFKLLAAIEKIITYEYLDLGLARSIIRSARRNKQSNIASVIFSNFDFFSPVINDVVLYLHEVTDDDFAKKNLPVIEAIIDNSAVDSQICRFWLEWYIAQNANLLKSAKLYAFVFNGPNIENQAQAAITNKNVAWVRNHKATVYNLGGKARRAVLNSSRVLPSDERTHWLKLFISNSPVLLDRLVAQWVQKTA</sequence>
<keyword evidence="3" id="KW-1185">Reference proteome</keyword>
<protein>
    <submittedName>
        <fullName evidence="2">RNA-directed DNA polymerase</fullName>
    </submittedName>
</protein>
<keyword evidence="2" id="KW-0695">RNA-directed DNA polymerase</keyword>